<dbReference type="OrthoDB" id="3542836at2759"/>
<keyword evidence="3" id="KW-1185">Reference proteome</keyword>
<reference evidence="2 3" key="1">
    <citation type="journal article" date="2018" name="IMA Fungus">
        <title>IMA Genome-F 9: Draft genome sequence of Annulohypoxylon stygium, Aspergillus mulundensis, Berkeleyomyces basicola (syn. Thielaviopsis basicola), Ceratocystis smalleyi, two Cercospora beticola strains, Coleophoma cylindrospora, Fusarium fracticaudum, Phialophora cf. hyalina, and Morchella septimelata.</title>
        <authorList>
            <person name="Wingfield B.D."/>
            <person name="Bills G.F."/>
            <person name="Dong Y."/>
            <person name="Huang W."/>
            <person name="Nel W.J."/>
            <person name="Swalarsk-Parry B.S."/>
            <person name="Vaghefi N."/>
            <person name="Wilken P.M."/>
            <person name="An Z."/>
            <person name="de Beer Z.W."/>
            <person name="De Vos L."/>
            <person name="Chen L."/>
            <person name="Duong T.A."/>
            <person name="Gao Y."/>
            <person name="Hammerbacher A."/>
            <person name="Kikkert J.R."/>
            <person name="Li Y."/>
            <person name="Li H."/>
            <person name="Li K."/>
            <person name="Li Q."/>
            <person name="Liu X."/>
            <person name="Ma X."/>
            <person name="Naidoo K."/>
            <person name="Pethybridge S.J."/>
            <person name="Sun J."/>
            <person name="Steenkamp E.T."/>
            <person name="van der Nest M.A."/>
            <person name="van Wyk S."/>
            <person name="Wingfield M.J."/>
            <person name="Xiong C."/>
            <person name="Yue Q."/>
            <person name="Zhang X."/>
        </authorList>
    </citation>
    <scope>NUCLEOTIDE SEQUENCE [LARGE SCALE GENOMIC DNA]</scope>
    <source>
        <strain evidence="2 3">BP 5553</strain>
    </source>
</reference>
<protein>
    <submittedName>
        <fullName evidence="2">Uncharacterized protein</fullName>
    </submittedName>
</protein>
<evidence type="ECO:0000256" key="1">
    <source>
        <dbReference type="SAM" id="MobiDB-lite"/>
    </source>
</evidence>
<feature type="region of interest" description="Disordered" evidence="1">
    <location>
        <begin position="65"/>
        <end position="174"/>
    </location>
</feature>
<dbReference type="EMBL" id="NPIC01000008">
    <property type="protein sequence ID" value="RDL34000.1"/>
    <property type="molecule type" value="Genomic_DNA"/>
</dbReference>
<organism evidence="2 3">
    <name type="scientific">Venustampulla echinocandica</name>
    <dbReference type="NCBI Taxonomy" id="2656787"/>
    <lineage>
        <taxon>Eukaryota</taxon>
        <taxon>Fungi</taxon>
        <taxon>Dikarya</taxon>
        <taxon>Ascomycota</taxon>
        <taxon>Pezizomycotina</taxon>
        <taxon>Leotiomycetes</taxon>
        <taxon>Helotiales</taxon>
        <taxon>Pleuroascaceae</taxon>
        <taxon>Venustampulla</taxon>
    </lineage>
</organism>
<evidence type="ECO:0000313" key="3">
    <source>
        <dbReference type="Proteomes" id="UP000254866"/>
    </source>
</evidence>
<accession>A0A370TGI1</accession>
<feature type="compositionally biased region" description="Low complexity" evidence="1">
    <location>
        <begin position="103"/>
        <end position="117"/>
    </location>
</feature>
<feature type="compositionally biased region" description="Basic residues" evidence="1">
    <location>
        <begin position="90"/>
        <end position="102"/>
    </location>
</feature>
<dbReference type="Proteomes" id="UP000254866">
    <property type="component" value="Unassembled WGS sequence"/>
</dbReference>
<feature type="compositionally biased region" description="Basic and acidic residues" evidence="1">
    <location>
        <begin position="150"/>
        <end position="162"/>
    </location>
</feature>
<dbReference type="STRING" id="2656787.A0A370TGI1"/>
<sequence>MPPKEETMIGLTPKETQMLSAVVSLMGDVPNVSFDEVARLCGHKYARNARTSCKKLFEKLKANAGNNSASCDTAKPDGAENSDGEEIGGAKKKTAPKAKKTPGARAAPKKAAAGMKKGTARKVIKKEPEIESEDEKFDLNMKEEDEEDHDYDHGHEMERTGKSEALAPVNEPFPAGFTSTMFGVEATFPPGYEFPPDATEEELYKAHTHEITVEEWRTWKIQNDYDDNIATTPITTSYSDEEDA</sequence>
<dbReference type="AlphaFoldDB" id="A0A370TGI1"/>
<dbReference type="RefSeq" id="XP_031867282.1">
    <property type="nucleotide sequence ID" value="XM_032016991.1"/>
</dbReference>
<evidence type="ECO:0000313" key="2">
    <source>
        <dbReference type="EMBL" id="RDL34000.1"/>
    </source>
</evidence>
<dbReference type="GeneID" id="43601217"/>
<name>A0A370TGI1_9HELO</name>
<gene>
    <name evidence="2" type="ORF">BP5553_08368</name>
</gene>
<comment type="caution">
    <text evidence="2">The sequence shown here is derived from an EMBL/GenBank/DDBJ whole genome shotgun (WGS) entry which is preliminary data.</text>
</comment>
<proteinExistence type="predicted"/>